<gene>
    <name evidence="2" type="ORF">FA13DRAFT_1593555</name>
</gene>
<dbReference type="AlphaFoldDB" id="A0A4Y7SVX6"/>
<dbReference type="EMBL" id="QPFP01000053">
    <property type="protein sequence ID" value="TEB25871.1"/>
    <property type="molecule type" value="Genomic_DNA"/>
</dbReference>
<keyword evidence="3" id="KW-1185">Reference proteome</keyword>
<evidence type="ECO:0000259" key="1">
    <source>
        <dbReference type="Pfam" id="PF13352"/>
    </source>
</evidence>
<dbReference type="Proteomes" id="UP000298030">
    <property type="component" value="Unassembled WGS sequence"/>
</dbReference>
<protein>
    <recommendedName>
        <fullName evidence="1">DUF4100 domain-containing protein</fullName>
    </recommendedName>
</protein>
<reference evidence="2 3" key="1">
    <citation type="journal article" date="2019" name="Nat. Ecol. Evol.">
        <title>Megaphylogeny resolves global patterns of mushroom evolution.</title>
        <authorList>
            <person name="Varga T."/>
            <person name="Krizsan K."/>
            <person name="Foldi C."/>
            <person name="Dima B."/>
            <person name="Sanchez-Garcia M."/>
            <person name="Sanchez-Ramirez S."/>
            <person name="Szollosi G.J."/>
            <person name="Szarkandi J.G."/>
            <person name="Papp V."/>
            <person name="Albert L."/>
            <person name="Andreopoulos W."/>
            <person name="Angelini C."/>
            <person name="Antonin V."/>
            <person name="Barry K.W."/>
            <person name="Bougher N.L."/>
            <person name="Buchanan P."/>
            <person name="Buyck B."/>
            <person name="Bense V."/>
            <person name="Catcheside P."/>
            <person name="Chovatia M."/>
            <person name="Cooper J."/>
            <person name="Damon W."/>
            <person name="Desjardin D."/>
            <person name="Finy P."/>
            <person name="Geml J."/>
            <person name="Haridas S."/>
            <person name="Hughes K."/>
            <person name="Justo A."/>
            <person name="Karasinski D."/>
            <person name="Kautmanova I."/>
            <person name="Kiss B."/>
            <person name="Kocsube S."/>
            <person name="Kotiranta H."/>
            <person name="LaButti K.M."/>
            <person name="Lechner B.E."/>
            <person name="Liimatainen K."/>
            <person name="Lipzen A."/>
            <person name="Lukacs Z."/>
            <person name="Mihaltcheva S."/>
            <person name="Morgado L.N."/>
            <person name="Niskanen T."/>
            <person name="Noordeloos M.E."/>
            <person name="Ohm R.A."/>
            <person name="Ortiz-Santana B."/>
            <person name="Ovrebo C."/>
            <person name="Racz N."/>
            <person name="Riley R."/>
            <person name="Savchenko A."/>
            <person name="Shiryaev A."/>
            <person name="Soop K."/>
            <person name="Spirin V."/>
            <person name="Szebenyi C."/>
            <person name="Tomsovsky M."/>
            <person name="Tulloss R.E."/>
            <person name="Uehling J."/>
            <person name="Grigoriev I.V."/>
            <person name="Vagvolgyi C."/>
            <person name="Papp T."/>
            <person name="Martin F.M."/>
            <person name="Miettinen O."/>
            <person name="Hibbett D.S."/>
            <person name="Nagy L.G."/>
        </authorList>
    </citation>
    <scope>NUCLEOTIDE SEQUENCE [LARGE SCALE GENOMIC DNA]</scope>
    <source>
        <strain evidence="2 3">FP101781</strain>
    </source>
</reference>
<dbReference type="InterPro" id="IPR025165">
    <property type="entry name" value="DUF4100"/>
</dbReference>
<feature type="non-terminal residue" evidence="2">
    <location>
        <position position="1"/>
    </location>
</feature>
<accession>A0A4Y7SVX6</accession>
<feature type="non-terminal residue" evidence="2">
    <location>
        <position position="120"/>
    </location>
</feature>
<dbReference type="Pfam" id="PF13352">
    <property type="entry name" value="DUF4100"/>
    <property type="match status" value="1"/>
</dbReference>
<proteinExistence type="predicted"/>
<comment type="caution">
    <text evidence="2">The sequence shown here is derived from an EMBL/GenBank/DDBJ whole genome shotgun (WGS) entry which is preliminary data.</text>
</comment>
<evidence type="ECO:0000313" key="3">
    <source>
        <dbReference type="Proteomes" id="UP000298030"/>
    </source>
</evidence>
<dbReference type="OrthoDB" id="3016331at2759"/>
<evidence type="ECO:0000313" key="2">
    <source>
        <dbReference type="EMBL" id="TEB25871.1"/>
    </source>
</evidence>
<organism evidence="2 3">
    <name type="scientific">Coprinellus micaceus</name>
    <name type="common">Glistening ink-cap mushroom</name>
    <name type="synonym">Coprinus micaceus</name>
    <dbReference type="NCBI Taxonomy" id="71717"/>
    <lineage>
        <taxon>Eukaryota</taxon>
        <taxon>Fungi</taxon>
        <taxon>Dikarya</taxon>
        <taxon>Basidiomycota</taxon>
        <taxon>Agaricomycotina</taxon>
        <taxon>Agaricomycetes</taxon>
        <taxon>Agaricomycetidae</taxon>
        <taxon>Agaricales</taxon>
        <taxon>Agaricineae</taxon>
        <taxon>Psathyrellaceae</taxon>
        <taxon>Coprinellus</taxon>
    </lineage>
</organism>
<feature type="domain" description="DUF4100" evidence="1">
    <location>
        <begin position="11"/>
        <end position="58"/>
    </location>
</feature>
<dbReference type="STRING" id="71717.A0A4Y7SVX6"/>
<name>A0A4Y7SVX6_COPMI</name>
<sequence length="120" mass="13315">VNKSHSQPRQSDLSSQVDTHNVVRQILDTEVSLPLRQILGTSKELSTSLQEVIKLKNRTSATQPVAAVNNTQVNYSKSEFLIHLRVFHNNIPIFAIIDTGSMLNIVDGELADKIISLPID</sequence>